<evidence type="ECO:0000313" key="4">
    <source>
        <dbReference type="Proteomes" id="UP000092659"/>
    </source>
</evidence>
<organism evidence="2 4">
    <name type="scientific">Streptomyces griseochromogenes</name>
    <dbReference type="NCBI Taxonomy" id="68214"/>
    <lineage>
        <taxon>Bacteria</taxon>
        <taxon>Bacillati</taxon>
        <taxon>Actinomycetota</taxon>
        <taxon>Actinomycetes</taxon>
        <taxon>Kitasatosporales</taxon>
        <taxon>Streptomycetaceae</taxon>
        <taxon>Streptomyces</taxon>
    </lineage>
</organism>
<name>A0A1B1B2N6_9ACTN</name>
<evidence type="ECO:0000256" key="1">
    <source>
        <dbReference type="SAM" id="MobiDB-lite"/>
    </source>
</evidence>
<dbReference type="Proteomes" id="UP001519309">
    <property type="component" value="Unassembled WGS sequence"/>
</dbReference>
<accession>A0A1B1B2N6</accession>
<evidence type="ECO:0000313" key="3">
    <source>
        <dbReference type="EMBL" id="MBP2047778.1"/>
    </source>
</evidence>
<feature type="compositionally biased region" description="Basic and acidic residues" evidence="1">
    <location>
        <begin position="53"/>
        <end position="66"/>
    </location>
</feature>
<gene>
    <name evidence="2" type="ORF">AVL59_29270</name>
    <name evidence="3" type="ORF">J2Z21_000700</name>
</gene>
<protein>
    <submittedName>
        <fullName evidence="2">Uncharacterized protein</fullName>
    </submittedName>
</protein>
<dbReference type="EMBL" id="JAGGLP010000001">
    <property type="protein sequence ID" value="MBP2047778.1"/>
    <property type="molecule type" value="Genomic_DNA"/>
</dbReference>
<dbReference type="KEGG" id="sgs:AVL59_29270"/>
<evidence type="ECO:0000313" key="2">
    <source>
        <dbReference type="EMBL" id="ANP53088.1"/>
    </source>
</evidence>
<sequence>MLGRASGDADAFDGVDVVDRRGVVLAVRFADQIDAGDDAQEPFEAVEMAVRAVRSDERTAEDKAARDQCGGGEDVTAEPGAVVGPDDVPNGHAGRHVKLPSVGSGSRLV</sequence>
<reference evidence="3 5" key="2">
    <citation type="submission" date="2021-03" db="EMBL/GenBank/DDBJ databases">
        <title>Genomic Encyclopedia of Type Strains, Phase IV (KMG-IV): sequencing the most valuable type-strain genomes for metagenomic binning, comparative biology and taxonomic classification.</title>
        <authorList>
            <person name="Goeker M."/>
        </authorList>
    </citation>
    <scope>NUCLEOTIDE SEQUENCE [LARGE SCALE GENOMIC DNA]</scope>
    <source>
        <strain evidence="3 5">DSM 40499</strain>
    </source>
</reference>
<feature type="region of interest" description="Disordered" evidence="1">
    <location>
        <begin position="53"/>
        <end position="109"/>
    </location>
</feature>
<dbReference type="RefSeq" id="WP_067310304.1">
    <property type="nucleotide sequence ID" value="NZ_CP016279.1"/>
</dbReference>
<dbReference type="AlphaFoldDB" id="A0A1B1B2N6"/>
<proteinExistence type="predicted"/>
<dbReference type="EMBL" id="CP016279">
    <property type="protein sequence ID" value="ANP53088.1"/>
    <property type="molecule type" value="Genomic_DNA"/>
</dbReference>
<dbReference type="Proteomes" id="UP000092659">
    <property type="component" value="Chromosome"/>
</dbReference>
<evidence type="ECO:0000313" key="5">
    <source>
        <dbReference type="Proteomes" id="UP001519309"/>
    </source>
</evidence>
<reference evidence="2 4" key="1">
    <citation type="submission" date="2016-06" db="EMBL/GenBank/DDBJ databases">
        <title>Complete genome sequence of Streptomyces griseochromogenes ATCC 14511, the Blasticidin S producer.</title>
        <authorList>
            <person name="Wu L."/>
        </authorList>
    </citation>
    <scope>NUCLEOTIDE SEQUENCE [LARGE SCALE GENOMIC DNA]</scope>
    <source>
        <strain evidence="2 4">ATCC 14511</strain>
    </source>
</reference>
<keyword evidence="5" id="KW-1185">Reference proteome</keyword>